<keyword evidence="9" id="KW-1185">Reference proteome</keyword>
<dbReference type="OrthoDB" id="9803470at2"/>
<dbReference type="AlphaFoldDB" id="A0A5D3K3Z7"/>
<evidence type="ECO:0000313" key="8">
    <source>
        <dbReference type="EMBL" id="TYL90052.1"/>
    </source>
</evidence>
<keyword evidence="3" id="KW-0731">Sigma factor</keyword>
<evidence type="ECO:0000256" key="5">
    <source>
        <dbReference type="SAM" id="MobiDB-lite"/>
    </source>
</evidence>
<dbReference type="EMBL" id="VSSS01000056">
    <property type="protein sequence ID" value="TYL90052.1"/>
    <property type="molecule type" value="Genomic_DNA"/>
</dbReference>
<dbReference type="Gene3D" id="1.10.10.10">
    <property type="entry name" value="Winged helix-like DNA-binding domain superfamily/Winged helix DNA-binding domain"/>
    <property type="match status" value="1"/>
</dbReference>
<dbReference type="InterPro" id="IPR039425">
    <property type="entry name" value="RNA_pol_sigma-70-like"/>
</dbReference>
<sequence>MPSVRPNNDTKHATTSETQQEAKREAMPVSDDFQKAQRFREAALPYLDDVYTLARYLLRDASDAEDAVQECYLRALKHFDSYRGPAMKPWLFAILRNVCNAEYARRAHSHAAIEDTPGAADQTPMWQENEASPETEVLRSRDAGAIRKMIDALAEPFKETFVLREINNLSYREIAEAVGAPVGTVMSRLARARAMLRAAWTAEEEHSK</sequence>
<dbReference type="InterPro" id="IPR036388">
    <property type="entry name" value="WH-like_DNA-bd_sf"/>
</dbReference>
<dbReference type="InterPro" id="IPR013249">
    <property type="entry name" value="RNA_pol_sigma70_r4_t2"/>
</dbReference>
<dbReference type="GO" id="GO:0006352">
    <property type="term" value="P:DNA-templated transcription initiation"/>
    <property type="evidence" value="ECO:0007669"/>
    <property type="project" value="InterPro"/>
</dbReference>
<dbReference type="Pfam" id="PF08281">
    <property type="entry name" value="Sigma70_r4_2"/>
    <property type="match status" value="1"/>
</dbReference>
<dbReference type="InterPro" id="IPR014284">
    <property type="entry name" value="RNA_pol_sigma-70_dom"/>
</dbReference>
<proteinExistence type="inferred from homology"/>
<dbReference type="GO" id="GO:0016987">
    <property type="term" value="F:sigma factor activity"/>
    <property type="evidence" value="ECO:0007669"/>
    <property type="project" value="UniProtKB-KW"/>
</dbReference>
<keyword evidence="4" id="KW-0804">Transcription</keyword>
<name>A0A5D3K3Z7_9BRAD</name>
<dbReference type="InterPro" id="IPR007627">
    <property type="entry name" value="RNA_pol_sigma70_r2"/>
</dbReference>
<feature type="domain" description="RNA polymerase sigma-70 region 2" evidence="6">
    <location>
        <begin position="46"/>
        <end position="106"/>
    </location>
</feature>
<organism evidence="8 9">
    <name type="scientific">Bradyrhizobium rifense</name>
    <dbReference type="NCBI Taxonomy" id="515499"/>
    <lineage>
        <taxon>Bacteria</taxon>
        <taxon>Pseudomonadati</taxon>
        <taxon>Pseudomonadota</taxon>
        <taxon>Alphaproteobacteria</taxon>
        <taxon>Hyphomicrobiales</taxon>
        <taxon>Nitrobacteraceae</taxon>
        <taxon>Bradyrhizobium</taxon>
    </lineage>
</organism>
<dbReference type="Gene3D" id="1.10.1740.10">
    <property type="match status" value="1"/>
</dbReference>
<dbReference type="InterPro" id="IPR013324">
    <property type="entry name" value="RNA_pol_sigma_r3/r4-like"/>
</dbReference>
<protein>
    <submittedName>
        <fullName evidence="8">Sigma-70 family RNA polymerase sigma factor</fullName>
    </submittedName>
</protein>
<feature type="region of interest" description="Disordered" evidence="5">
    <location>
        <begin position="1"/>
        <end position="30"/>
    </location>
</feature>
<feature type="domain" description="RNA polymerase sigma factor 70 region 4 type 2" evidence="7">
    <location>
        <begin position="145"/>
        <end position="196"/>
    </location>
</feature>
<dbReference type="SUPFAM" id="SSF88659">
    <property type="entry name" value="Sigma3 and sigma4 domains of RNA polymerase sigma factors"/>
    <property type="match status" value="1"/>
</dbReference>
<evidence type="ECO:0000256" key="2">
    <source>
        <dbReference type="ARBA" id="ARBA00023015"/>
    </source>
</evidence>
<dbReference type="NCBIfam" id="TIGR02937">
    <property type="entry name" value="sigma70-ECF"/>
    <property type="match status" value="1"/>
</dbReference>
<reference evidence="8 9" key="1">
    <citation type="submission" date="2019-08" db="EMBL/GenBank/DDBJ databases">
        <title>Bradyrhizobium hipponensis sp. nov., a rhizobium isolated from a Lupinus angustifolius root nodule in Tunisia.</title>
        <authorList>
            <person name="Off K."/>
            <person name="Rejili M."/>
            <person name="Mars M."/>
            <person name="Brachmann A."/>
            <person name="Marin M."/>
        </authorList>
    </citation>
    <scope>NUCLEOTIDE SEQUENCE [LARGE SCALE GENOMIC DNA]</scope>
    <source>
        <strain evidence="8 9">CTAW71</strain>
    </source>
</reference>
<evidence type="ECO:0000313" key="9">
    <source>
        <dbReference type="Proteomes" id="UP000324758"/>
    </source>
</evidence>
<gene>
    <name evidence="8" type="ORF">FXB40_33425</name>
</gene>
<comment type="similarity">
    <text evidence="1">Belongs to the sigma-70 factor family. ECF subfamily.</text>
</comment>
<evidence type="ECO:0000256" key="1">
    <source>
        <dbReference type="ARBA" id="ARBA00010641"/>
    </source>
</evidence>
<evidence type="ECO:0000259" key="6">
    <source>
        <dbReference type="Pfam" id="PF04542"/>
    </source>
</evidence>
<dbReference type="GO" id="GO:0003677">
    <property type="term" value="F:DNA binding"/>
    <property type="evidence" value="ECO:0007669"/>
    <property type="project" value="InterPro"/>
</dbReference>
<dbReference type="Pfam" id="PF04542">
    <property type="entry name" value="Sigma70_r2"/>
    <property type="match status" value="1"/>
</dbReference>
<evidence type="ECO:0000259" key="7">
    <source>
        <dbReference type="Pfam" id="PF08281"/>
    </source>
</evidence>
<dbReference type="PANTHER" id="PTHR43133">
    <property type="entry name" value="RNA POLYMERASE ECF-TYPE SIGMA FACTO"/>
    <property type="match status" value="1"/>
</dbReference>
<dbReference type="Proteomes" id="UP000324758">
    <property type="component" value="Unassembled WGS sequence"/>
</dbReference>
<feature type="compositionally biased region" description="Basic and acidic residues" evidence="5">
    <location>
        <begin position="8"/>
        <end position="30"/>
    </location>
</feature>
<keyword evidence="2" id="KW-0805">Transcription regulation</keyword>
<dbReference type="PANTHER" id="PTHR43133:SF25">
    <property type="entry name" value="RNA POLYMERASE SIGMA FACTOR RFAY-RELATED"/>
    <property type="match status" value="1"/>
</dbReference>
<comment type="caution">
    <text evidence="8">The sequence shown here is derived from an EMBL/GenBank/DDBJ whole genome shotgun (WGS) entry which is preliminary data.</text>
</comment>
<evidence type="ECO:0000256" key="3">
    <source>
        <dbReference type="ARBA" id="ARBA00023082"/>
    </source>
</evidence>
<dbReference type="SUPFAM" id="SSF88946">
    <property type="entry name" value="Sigma2 domain of RNA polymerase sigma factors"/>
    <property type="match status" value="1"/>
</dbReference>
<accession>A0A5D3K3Z7</accession>
<evidence type="ECO:0000256" key="4">
    <source>
        <dbReference type="ARBA" id="ARBA00023163"/>
    </source>
</evidence>
<dbReference type="InterPro" id="IPR013325">
    <property type="entry name" value="RNA_pol_sigma_r2"/>
</dbReference>